<keyword evidence="10" id="KW-1185">Reference proteome</keyword>
<keyword evidence="6 8" id="KW-1133">Transmembrane helix</keyword>
<sequence>MISNITFSMIIIVFFTVFLAYIVFGMISFGTSLIASPILIYFLPLSVIIPILALLDLTASYRLIKGNIQKADRKILARLLPMILIGSILGGIALLTIDVSILMLLLAIFIVLYSLYSLFKINVKYKSSNKSIAYTFGLVGGALGTLFGSGGFIYAIFLSNNLSDKTQIRTNQSCLIAFSTLTRVTLFLLSGAYFNLFILIIALLLVPVMLIGVLIGNKLHLLIPIKLFKILINILVLISGITLLIHCLYLLY</sequence>
<evidence type="ECO:0000256" key="8">
    <source>
        <dbReference type="RuleBase" id="RU363041"/>
    </source>
</evidence>
<dbReference type="GO" id="GO:0005886">
    <property type="term" value="C:plasma membrane"/>
    <property type="evidence" value="ECO:0007669"/>
    <property type="project" value="UniProtKB-SubCell"/>
</dbReference>
<feature type="transmembrane region" description="Helical" evidence="8">
    <location>
        <begin position="75"/>
        <end position="95"/>
    </location>
</feature>
<evidence type="ECO:0000313" key="10">
    <source>
        <dbReference type="Proteomes" id="UP000502004"/>
    </source>
</evidence>
<dbReference type="InterPro" id="IPR052017">
    <property type="entry name" value="TSUP"/>
</dbReference>
<evidence type="ECO:0000256" key="7">
    <source>
        <dbReference type="ARBA" id="ARBA00023136"/>
    </source>
</evidence>
<evidence type="ECO:0000256" key="3">
    <source>
        <dbReference type="ARBA" id="ARBA00022448"/>
    </source>
</evidence>
<protein>
    <recommendedName>
        <fullName evidence="8">Probable membrane transporter protein</fullName>
    </recommendedName>
</protein>
<comment type="subcellular location">
    <subcellularLocation>
        <location evidence="1 8">Cell membrane</location>
        <topology evidence="1 8">Multi-pass membrane protein</topology>
    </subcellularLocation>
</comment>
<evidence type="ECO:0000256" key="6">
    <source>
        <dbReference type="ARBA" id="ARBA00022989"/>
    </source>
</evidence>
<gene>
    <name evidence="9" type="ORF">E4K63_04305</name>
</gene>
<evidence type="ECO:0000256" key="2">
    <source>
        <dbReference type="ARBA" id="ARBA00009142"/>
    </source>
</evidence>
<feature type="transmembrane region" description="Helical" evidence="8">
    <location>
        <begin position="7"/>
        <end position="27"/>
    </location>
</feature>
<dbReference type="Proteomes" id="UP000502004">
    <property type="component" value="Chromosome"/>
</dbReference>
<feature type="transmembrane region" description="Helical" evidence="8">
    <location>
        <begin position="131"/>
        <end position="157"/>
    </location>
</feature>
<dbReference type="RefSeq" id="WP_133942211.1">
    <property type="nucleotide sequence ID" value="NZ_CP038241.1"/>
</dbReference>
<dbReference type="AlphaFoldDB" id="A0AAE7CRA8"/>
<keyword evidence="7 8" id="KW-0472">Membrane</keyword>
<dbReference type="Pfam" id="PF01925">
    <property type="entry name" value="TauE"/>
    <property type="match status" value="1"/>
</dbReference>
<dbReference type="PANTHER" id="PTHR30269:SF32">
    <property type="entry name" value="MEMBRANE TRANSPORTER PROTEIN-RELATED"/>
    <property type="match status" value="1"/>
</dbReference>
<keyword evidence="3" id="KW-0813">Transport</keyword>
<evidence type="ECO:0000256" key="1">
    <source>
        <dbReference type="ARBA" id="ARBA00004651"/>
    </source>
</evidence>
<evidence type="ECO:0000256" key="4">
    <source>
        <dbReference type="ARBA" id="ARBA00022475"/>
    </source>
</evidence>
<organism evidence="9 10">
    <name type="scientific">Allofrancisella inopinata</name>
    <dbReference type="NCBI Taxonomy" id="1085647"/>
    <lineage>
        <taxon>Bacteria</taxon>
        <taxon>Pseudomonadati</taxon>
        <taxon>Pseudomonadota</taxon>
        <taxon>Gammaproteobacteria</taxon>
        <taxon>Thiotrichales</taxon>
        <taxon>Francisellaceae</taxon>
        <taxon>Allofrancisella</taxon>
    </lineage>
</organism>
<evidence type="ECO:0000256" key="5">
    <source>
        <dbReference type="ARBA" id="ARBA00022692"/>
    </source>
</evidence>
<feature type="transmembrane region" description="Helical" evidence="8">
    <location>
        <begin position="192"/>
        <end position="215"/>
    </location>
</feature>
<proteinExistence type="inferred from homology"/>
<dbReference type="EMBL" id="CP038241">
    <property type="protein sequence ID" value="QIV96089.1"/>
    <property type="molecule type" value="Genomic_DNA"/>
</dbReference>
<comment type="similarity">
    <text evidence="2 8">Belongs to the 4-toluene sulfonate uptake permease (TSUP) (TC 2.A.102) family.</text>
</comment>
<reference evidence="9 10" key="1">
    <citation type="submission" date="2019-03" db="EMBL/GenBank/DDBJ databases">
        <title>Complete Genome Sequence of Allofrancisella inopinata Strain SYSU YG23 Isolated from Water-Cooling Systems in China.</title>
        <authorList>
            <person name="Ohrman C."/>
            <person name="Uneklint I."/>
            <person name="Sjodin A."/>
        </authorList>
    </citation>
    <scope>NUCLEOTIDE SEQUENCE [LARGE SCALE GENOMIC DNA]</scope>
    <source>
        <strain evidence="9 10">SYSU YG23</strain>
    </source>
</reference>
<feature type="transmembrane region" description="Helical" evidence="8">
    <location>
        <begin position="101"/>
        <end position="119"/>
    </location>
</feature>
<accession>A0AAE7CRA8</accession>
<keyword evidence="5 8" id="KW-0812">Transmembrane</keyword>
<feature type="transmembrane region" description="Helical" evidence="8">
    <location>
        <begin position="227"/>
        <end position="251"/>
    </location>
</feature>
<dbReference type="PANTHER" id="PTHR30269">
    <property type="entry name" value="TRANSMEMBRANE PROTEIN YFCA"/>
    <property type="match status" value="1"/>
</dbReference>
<name>A0AAE7CRA8_9GAMM</name>
<feature type="transmembrane region" description="Helical" evidence="8">
    <location>
        <begin position="33"/>
        <end position="55"/>
    </location>
</feature>
<keyword evidence="4 8" id="KW-1003">Cell membrane</keyword>
<dbReference type="InterPro" id="IPR002781">
    <property type="entry name" value="TM_pro_TauE-like"/>
</dbReference>
<evidence type="ECO:0000313" key="9">
    <source>
        <dbReference type="EMBL" id="QIV96089.1"/>
    </source>
</evidence>
<dbReference type="KEGG" id="aii:E4K63_04305"/>